<proteinExistence type="predicted"/>
<dbReference type="EMBL" id="CP003360">
    <property type="protein sequence ID" value="AFM24929.1"/>
    <property type="molecule type" value="Genomic_DNA"/>
</dbReference>
<reference evidence="2" key="1">
    <citation type="submission" date="2012-06" db="EMBL/GenBank/DDBJ databases">
        <title>Complete sequence of chromosome of Desulfomonile tiedjei DSM 6799.</title>
        <authorList>
            <person name="Lucas S."/>
            <person name="Copeland A."/>
            <person name="Lapidus A."/>
            <person name="Glavina del Rio T."/>
            <person name="Dalin E."/>
            <person name="Tice H."/>
            <person name="Bruce D."/>
            <person name="Goodwin L."/>
            <person name="Pitluck S."/>
            <person name="Peters L."/>
            <person name="Ovchinnikova G."/>
            <person name="Zeytun A."/>
            <person name="Lu M."/>
            <person name="Kyrpides N."/>
            <person name="Mavromatis K."/>
            <person name="Ivanova N."/>
            <person name="Brettin T."/>
            <person name="Detter J.C."/>
            <person name="Han C."/>
            <person name="Larimer F."/>
            <person name="Land M."/>
            <person name="Hauser L."/>
            <person name="Markowitz V."/>
            <person name="Cheng J.-F."/>
            <person name="Hugenholtz P."/>
            <person name="Woyke T."/>
            <person name="Wu D."/>
            <person name="Spring S."/>
            <person name="Schroeder M."/>
            <person name="Brambilla E."/>
            <person name="Klenk H.-P."/>
            <person name="Eisen J.A."/>
        </authorList>
    </citation>
    <scope>NUCLEOTIDE SEQUENCE [LARGE SCALE GENOMIC DNA]</scope>
    <source>
        <strain evidence="2">ATCC 49306 / DSM 6799 / DCB-1</strain>
    </source>
</reference>
<evidence type="ECO:0000313" key="2">
    <source>
        <dbReference type="Proteomes" id="UP000006055"/>
    </source>
</evidence>
<dbReference type="KEGG" id="dti:Desti_2238"/>
<sequence>MIQSEYGVKICGIRPIFSWDKIIDRRENTRQCVVRISREGVADRSVIFCVDAVLFYLGMNRCVIYLQETRCFGFVSARFS</sequence>
<evidence type="ECO:0000313" key="1">
    <source>
        <dbReference type="EMBL" id="AFM24929.1"/>
    </source>
</evidence>
<gene>
    <name evidence="1" type="ordered locus">Desti_2238</name>
</gene>
<name>I4C5T8_DESTA</name>
<accession>I4C5T8</accession>
<dbReference type="HOGENOM" id="CLU_2584074_0_0_7"/>
<dbReference type="Proteomes" id="UP000006055">
    <property type="component" value="Chromosome"/>
</dbReference>
<dbReference type="AlphaFoldDB" id="I4C5T8"/>
<protein>
    <submittedName>
        <fullName evidence="1">Uncharacterized protein</fullName>
    </submittedName>
</protein>
<organism evidence="1 2">
    <name type="scientific">Desulfomonile tiedjei (strain ATCC 49306 / DSM 6799 / DCB-1)</name>
    <dbReference type="NCBI Taxonomy" id="706587"/>
    <lineage>
        <taxon>Bacteria</taxon>
        <taxon>Pseudomonadati</taxon>
        <taxon>Thermodesulfobacteriota</taxon>
        <taxon>Desulfomonilia</taxon>
        <taxon>Desulfomonilales</taxon>
        <taxon>Desulfomonilaceae</taxon>
        <taxon>Desulfomonile</taxon>
    </lineage>
</organism>
<keyword evidence="2" id="KW-1185">Reference proteome</keyword>